<organism evidence="2 3">
    <name type="scientific">Rotaria sordida</name>
    <dbReference type="NCBI Taxonomy" id="392033"/>
    <lineage>
        <taxon>Eukaryota</taxon>
        <taxon>Metazoa</taxon>
        <taxon>Spiralia</taxon>
        <taxon>Gnathifera</taxon>
        <taxon>Rotifera</taxon>
        <taxon>Eurotatoria</taxon>
        <taxon>Bdelloidea</taxon>
        <taxon>Philodinida</taxon>
        <taxon>Philodinidae</taxon>
        <taxon>Rotaria</taxon>
    </lineage>
</organism>
<dbReference type="Proteomes" id="UP000663870">
    <property type="component" value="Unassembled WGS sequence"/>
</dbReference>
<dbReference type="Proteomes" id="UP000663854">
    <property type="component" value="Unassembled WGS sequence"/>
</dbReference>
<dbReference type="GO" id="GO:0005975">
    <property type="term" value="P:carbohydrate metabolic process"/>
    <property type="evidence" value="ECO:0007669"/>
    <property type="project" value="InterPro"/>
</dbReference>
<gene>
    <name evidence="2" type="ORF">JXQ802_LOCUS34802</name>
    <name evidence="1" type="ORF">PYM288_LOCUS14585</name>
</gene>
<dbReference type="EMBL" id="CAJNOL010001679">
    <property type="protein sequence ID" value="CAF1402739.1"/>
    <property type="molecule type" value="Genomic_DNA"/>
</dbReference>
<accession>A0A815L635</accession>
<evidence type="ECO:0008006" key="4">
    <source>
        <dbReference type="Google" id="ProtNLM"/>
    </source>
</evidence>
<dbReference type="SMART" id="SM01149">
    <property type="entry name" value="DUF1237"/>
    <property type="match status" value="1"/>
</dbReference>
<dbReference type="InterPro" id="IPR012341">
    <property type="entry name" value="6hp_glycosidase-like_sf"/>
</dbReference>
<proteinExistence type="predicted"/>
<dbReference type="PANTHER" id="PTHR31047">
    <property type="entry name" value="MEIOTICALLY UP-REGULATED GENE 157 PROTEIN"/>
    <property type="match status" value="1"/>
</dbReference>
<keyword evidence="3" id="KW-1185">Reference proteome</keyword>
<sequence>MNFNFPKVRLAANHRRFISPAVESLIKEIKKRIKNKALAWLFENCFPNTLDTTIEFQRNNTTVQHQPDTYVITGDIDAMWLRDSSAQVHPYLPLMKQDAQLRLVIEGVLLRQCLCVERDPYANAHYKYTNRTSEWQSMDQTDMRPGVHERKWELDSLCYVLRLMHSYWNEVDRDTKFFHQNSRIFQRTIRIILKTMKEQQRFHNLGPYTYQRQGYPRDPRGHPARPNGLIHSYFRPSDDLQIYPYLVPSQFFAHHTLKLLLELVQKLNWTKYFLHDISSLIISLRRVLFNVDSDGHTFNSVTVKHAKYGLIYAYEIDGMGRSLLMDDANVPSLLSLPYLCPNDISLNHSIYLNTRMFILSKDNPWFSKGTVLEGVGGPHVGFGMVWPLAIIMRGMTSTDDDEIRFCLKMLEKSHANTGFMHESINMNNPKQFTRSWFAWANSLFGEFIWKLYREKPYLLD</sequence>
<dbReference type="PANTHER" id="PTHR31047:SF0">
    <property type="entry name" value="MEIOTICALLY UP-REGULATED GENE 157 PROTEIN"/>
    <property type="match status" value="1"/>
</dbReference>
<dbReference type="Gene3D" id="1.50.10.10">
    <property type="match status" value="1"/>
</dbReference>
<dbReference type="AlphaFoldDB" id="A0A815L635"/>
<protein>
    <recommendedName>
        <fullName evidence="4">Glycoside hydrolase family 125 protein</fullName>
    </recommendedName>
</protein>
<dbReference type="PIRSF" id="PIRSF028846">
    <property type="entry name" value="UCP028846"/>
    <property type="match status" value="1"/>
</dbReference>
<dbReference type="EMBL" id="CAJNOH010000325">
    <property type="protein sequence ID" value="CAF1000585.1"/>
    <property type="molecule type" value="Genomic_DNA"/>
</dbReference>
<dbReference type="SUPFAM" id="SSF48208">
    <property type="entry name" value="Six-hairpin glycosidases"/>
    <property type="match status" value="1"/>
</dbReference>
<evidence type="ECO:0000313" key="2">
    <source>
        <dbReference type="EMBL" id="CAF1402739.1"/>
    </source>
</evidence>
<reference evidence="2" key="1">
    <citation type="submission" date="2021-02" db="EMBL/GenBank/DDBJ databases">
        <authorList>
            <person name="Nowell W R."/>
        </authorList>
    </citation>
    <scope>NUCLEOTIDE SEQUENCE</scope>
</reference>
<dbReference type="InterPro" id="IPR008928">
    <property type="entry name" value="6-hairpin_glycosidase_sf"/>
</dbReference>
<dbReference type="InterPro" id="IPR008313">
    <property type="entry name" value="GH125"/>
</dbReference>
<evidence type="ECO:0000313" key="1">
    <source>
        <dbReference type="EMBL" id="CAF1000585.1"/>
    </source>
</evidence>
<name>A0A815L635_9BILA</name>
<evidence type="ECO:0000313" key="3">
    <source>
        <dbReference type="Proteomes" id="UP000663870"/>
    </source>
</evidence>
<dbReference type="Pfam" id="PF06824">
    <property type="entry name" value="Glyco_hydro_125"/>
    <property type="match status" value="1"/>
</dbReference>
<comment type="caution">
    <text evidence="2">The sequence shown here is derived from an EMBL/GenBank/DDBJ whole genome shotgun (WGS) entry which is preliminary data.</text>
</comment>